<keyword evidence="2" id="KW-0732">Signal</keyword>
<evidence type="ECO:0000256" key="2">
    <source>
        <dbReference type="SAM" id="SignalP"/>
    </source>
</evidence>
<evidence type="ECO:0000313" key="3">
    <source>
        <dbReference type="EMBL" id="CAE4643084.1"/>
    </source>
</evidence>
<feature type="compositionally biased region" description="Low complexity" evidence="1">
    <location>
        <begin position="36"/>
        <end position="52"/>
    </location>
</feature>
<dbReference type="InterPro" id="IPR050282">
    <property type="entry name" value="Cycloisomerase_2"/>
</dbReference>
<reference evidence="3" key="1">
    <citation type="submission" date="2021-01" db="EMBL/GenBank/DDBJ databases">
        <authorList>
            <person name="Corre E."/>
            <person name="Pelletier E."/>
            <person name="Niang G."/>
            <person name="Scheremetjew M."/>
            <person name="Finn R."/>
            <person name="Kale V."/>
            <person name="Holt S."/>
            <person name="Cochrane G."/>
            <person name="Meng A."/>
            <person name="Brown T."/>
            <person name="Cohen L."/>
        </authorList>
    </citation>
    <scope>NUCLEOTIDE SEQUENCE</scope>
    <source>
        <strain evidence="3">GSO104</strain>
    </source>
</reference>
<name>A0A7S4SEC1_9STRA</name>
<gene>
    <name evidence="3" type="ORF">DBRI00130_LOCUS33853</name>
</gene>
<organism evidence="3">
    <name type="scientific">Ditylum brightwellii</name>
    <dbReference type="NCBI Taxonomy" id="49249"/>
    <lineage>
        <taxon>Eukaryota</taxon>
        <taxon>Sar</taxon>
        <taxon>Stramenopiles</taxon>
        <taxon>Ochrophyta</taxon>
        <taxon>Bacillariophyta</taxon>
        <taxon>Mediophyceae</taxon>
        <taxon>Lithodesmiophycidae</taxon>
        <taxon>Lithodesmiales</taxon>
        <taxon>Lithodesmiaceae</taxon>
        <taxon>Ditylum</taxon>
    </lineage>
</organism>
<dbReference type="InterPro" id="IPR015943">
    <property type="entry name" value="WD40/YVTN_repeat-like_dom_sf"/>
</dbReference>
<dbReference type="Gene3D" id="2.130.10.10">
    <property type="entry name" value="YVTN repeat-like/Quinoprotein amine dehydrogenase"/>
    <property type="match status" value="2"/>
</dbReference>
<feature type="signal peptide" evidence="2">
    <location>
        <begin position="1"/>
        <end position="19"/>
    </location>
</feature>
<feature type="chain" id="PRO_5030640103" evidence="2">
    <location>
        <begin position="20"/>
        <end position="461"/>
    </location>
</feature>
<accession>A0A7S4SEC1</accession>
<dbReference type="EMBL" id="HBNS01043593">
    <property type="protein sequence ID" value="CAE4643084.1"/>
    <property type="molecule type" value="Transcribed_RNA"/>
</dbReference>
<feature type="region of interest" description="Disordered" evidence="1">
    <location>
        <begin position="28"/>
        <end position="57"/>
    </location>
</feature>
<dbReference type="GO" id="GO:0017057">
    <property type="term" value="F:6-phosphogluconolactonase activity"/>
    <property type="evidence" value="ECO:0007669"/>
    <property type="project" value="TreeGrafter"/>
</dbReference>
<protein>
    <submittedName>
        <fullName evidence="3">Uncharacterized protein</fullName>
    </submittedName>
</protein>
<dbReference type="PANTHER" id="PTHR30344">
    <property type="entry name" value="6-PHOSPHOGLUCONOLACTONASE-RELATED"/>
    <property type="match status" value="1"/>
</dbReference>
<dbReference type="AlphaFoldDB" id="A0A7S4SEC1"/>
<proteinExistence type="predicted"/>
<dbReference type="PANTHER" id="PTHR30344:SF1">
    <property type="entry name" value="6-PHOSPHOGLUCONOLACTONASE"/>
    <property type="match status" value="1"/>
</dbReference>
<dbReference type="SUPFAM" id="SSF50952">
    <property type="entry name" value="Soluble quinoprotein glucose dehydrogenase"/>
    <property type="match status" value="1"/>
</dbReference>
<sequence>MKLSLPLFLSLLSIGSVASTSTYLRHLSSKSRSSKSKSSSQSRGRSSKSSKSQPEWYSPSVSSVYMMTNEPINEILIFSRNDSSGKLDFVNAVRSNGSGLQLSGGTALSPPTDDPLASQDSLVVAGNCLLAVNAGSNTVSSFRINSARDISFVETVDSGGEIPVSIAVNEDLVYVLNAGGVGSIAAFSLFHFNCKLTSIGDPIELSQTFESASGPPSLPFFPASPAQIGFTPENNLLVTIKANGAQDGDGSFPSNGSLNVYKLDKNGLTSAKDLTQTEVPNNSIPFSFAFDDEGQLLVAEAFGAAGVPNVEAGGSVSLYNDLDSFIPTIESEVTTTEVTTCWIRYNPKKACAFTTNNGGGSISSMKVRDGKLHLVEDVAAQLDTPIDFDFSSDYEFLYALSTGHLLSDDLALRQPAIFVYKISSDCGLEKIQEITEGIPTEADRELNSLGVVNGVVGLAIF</sequence>
<dbReference type="GO" id="GO:0005829">
    <property type="term" value="C:cytosol"/>
    <property type="evidence" value="ECO:0007669"/>
    <property type="project" value="TreeGrafter"/>
</dbReference>
<dbReference type="InterPro" id="IPR011041">
    <property type="entry name" value="Quinoprot_gluc/sorb_DH_b-prop"/>
</dbReference>
<evidence type="ECO:0000256" key="1">
    <source>
        <dbReference type="SAM" id="MobiDB-lite"/>
    </source>
</evidence>